<accession>A0A7W3MVV9</accession>
<dbReference type="RefSeq" id="WP_182704763.1">
    <property type="nucleotide sequence ID" value="NZ_JACJII010000001.1"/>
</dbReference>
<keyword evidence="3" id="KW-1185">Reference proteome</keyword>
<feature type="transmembrane region" description="Helical" evidence="1">
    <location>
        <begin position="91"/>
        <end position="111"/>
    </location>
</feature>
<dbReference type="Proteomes" id="UP000539313">
    <property type="component" value="Unassembled WGS sequence"/>
</dbReference>
<name>A0A7W3MVV9_9ACTN</name>
<dbReference type="AlphaFoldDB" id="A0A7W3MVV9"/>
<keyword evidence="1" id="KW-0472">Membrane</keyword>
<reference evidence="2 3" key="1">
    <citation type="submission" date="2020-08" db="EMBL/GenBank/DDBJ databases">
        <title>Sequencing the genomes of 1000 actinobacteria strains.</title>
        <authorList>
            <person name="Klenk H.-P."/>
        </authorList>
    </citation>
    <scope>NUCLEOTIDE SEQUENCE [LARGE SCALE GENOMIC DNA]</scope>
    <source>
        <strain evidence="2 3">DSM 45823</strain>
    </source>
</reference>
<comment type="caution">
    <text evidence="2">The sequence shown here is derived from an EMBL/GenBank/DDBJ whole genome shotgun (WGS) entry which is preliminary data.</text>
</comment>
<evidence type="ECO:0000313" key="2">
    <source>
        <dbReference type="EMBL" id="MBA9002838.1"/>
    </source>
</evidence>
<protein>
    <submittedName>
        <fullName evidence="2">Uncharacterized protein</fullName>
    </submittedName>
</protein>
<evidence type="ECO:0000313" key="3">
    <source>
        <dbReference type="Proteomes" id="UP000539313"/>
    </source>
</evidence>
<sequence>MARPSPDLLAKTSGRALTDIGPGGQGRPWLLIYRSHLADRLYRCHSPRLLFCICRPRSLNGTGALKNASRLAIACAAWIDTRSAWTSWRQWILLVMFVHAFLTIATAVARACTGPVA</sequence>
<dbReference type="EMBL" id="JACJII010000001">
    <property type="protein sequence ID" value="MBA9002838.1"/>
    <property type="molecule type" value="Genomic_DNA"/>
</dbReference>
<keyword evidence="1" id="KW-0812">Transmembrane</keyword>
<organism evidence="2 3">
    <name type="scientific">Thermomonospora cellulosilytica</name>
    <dbReference type="NCBI Taxonomy" id="1411118"/>
    <lineage>
        <taxon>Bacteria</taxon>
        <taxon>Bacillati</taxon>
        <taxon>Actinomycetota</taxon>
        <taxon>Actinomycetes</taxon>
        <taxon>Streptosporangiales</taxon>
        <taxon>Thermomonosporaceae</taxon>
        <taxon>Thermomonospora</taxon>
    </lineage>
</organism>
<keyword evidence="1" id="KW-1133">Transmembrane helix</keyword>
<proteinExistence type="predicted"/>
<evidence type="ECO:0000256" key="1">
    <source>
        <dbReference type="SAM" id="Phobius"/>
    </source>
</evidence>
<gene>
    <name evidence="2" type="ORF">HNR21_001720</name>
</gene>